<gene>
    <name evidence="1" type="ORF">UFOPK1811_01287</name>
</gene>
<evidence type="ECO:0000313" key="1">
    <source>
        <dbReference type="EMBL" id="CAB4608830.1"/>
    </source>
</evidence>
<dbReference type="AlphaFoldDB" id="A0A6J6H7T8"/>
<name>A0A6J6H7T8_9ZZZZ</name>
<dbReference type="EMBL" id="CAEZUJ010000085">
    <property type="protein sequence ID" value="CAB4608830.1"/>
    <property type="molecule type" value="Genomic_DNA"/>
</dbReference>
<sequence>MDKPERILIAVMKIGKLFSMASRLFTKVTFQSAGRSKLEEKPPEL</sequence>
<protein>
    <submittedName>
        <fullName evidence="1">Unannotated protein</fullName>
    </submittedName>
</protein>
<organism evidence="1">
    <name type="scientific">freshwater metagenome</name>
    <dbReference type="NCBI Taxonomy" id="449393"/>
    <lineage>
        <taxon>unclassified sequences</taxon>
        <taxon>metagenomes</taxon>
        <taxon>ecological metagenomes</taxon>
    </lineage>
</organism>
<reference evidence="1" key="1">
    <citation type="submission" date="2020-05" db="EMBL/GenBank/DDBJ databases">
        <authorList>
            <person name="Chiriac C."/>
            <person name="Salcher M."/>
            <person name="Ghai R."/>
            <person name="Kavagutti S V."/>
        </authorList>
    </citation>
    <scope>NUCLEOTIDE SEQUENCE</scope>
</reference>
<accession>A0A6J6H7T8</accession>
<proteinExistence type="predicted"/>